<keyword evidence="3" id="KW-1185">Reference proteome</keyword>
<sequence>MQMQSKASTYLVKILLGGISVIIAEFLLPGIHLDGVVTGFILAAVIILINMSLKPLFIILTLPLTVITFGLFLLVVNALVILACDWLIEGFVVNGFWWALLFALVLSILNSLFGNSLDPVDQ</sequence>
<keyword evidence="1" id="KW-1133">Transmembrane helix</keyword>
<feature type="transmembrane region" description="Helical" evidence="1">
    <location>
        <begin position="56"/>
        <end position="83"/>
    </location>
</feature>
<proteinExistence type="predicted"/>
<gene>
    <name evidence="2" type="ORF">ACFOSV_14370</name>
</gene>
<dbReference type="EMBL" id="JBHRZS010000007">
    <property type="protein sequence ID" value="MFC3881375.1"/>
    <property type="molecule type" value="Genomic_DNA"/>
</dbReference>
<evidence type="ECO:0000313" key="3">
    <source>
        <dbReference type="Proteomes" id="UP001595805"/>
    </source>
</evidence>
<comment type="caution">
    <text evidence="2">The sequence shown here is derived from an EMBL/GenBank/DDBJ whole genome shotgun (WGS) entry which is preliminary data.</text>
</comment>
<keyword evidence="1" id="KW-0812">Transmembrane</keyword>
<reference evidence="3" key="1">
    <citation type="journal article" date="2019" name="Int. J. Syst. Evol. Microbiol.">
        <title>The Global Catalogue of Microorganisms (GCM) 10K type strain sequencing project: providing services to taxonomists for standard genome sequencing and annotation.</title>
        <authorList>
            <consortium name="The Broad Institute Genomics Platform"/>
            <consortium name="The Broad Institute Genome Sequencing Center for Infectious Disease"/>
            <person name="Wu L."/>
            <person name="Ma J."/>
        </authorList>
    </citation>
    <scope>NUCLEOTIDE SEQUENCE [LARGE SCALE GENOMIC DNA]</scope>
    <source>
        <strain evidence="3">CCUG 60523</strain>
    </source>
</reference>
<feature type="transmembrane region" description="Helical" evidence="1">
    <location>
        <begin position="95"/>
        <end position="113"/>
    </location>
</feature>
<dbReference type="Proteomes" id="UP001595805">
    <property type="component" value="Unassembled WGS sequence"/>
</dbReference>
<dbReference type="PANTHER" id="PTHR37309">
    <property type="entry name" value="SLR0284 PROTEIN"/>
    <property type="match status" value="1"/>
</dbReference>
<dbReference type="PANTHER" id="PTHR37309:SF1">
    <property type="entry name" value="SLR0284 PROTEIN"/>
    <property type="match status" value="1"/>
</dbReference>
<keyword evidence="1" id="KW-0472">Membrane</keyword>
<dbReference type="InterPro" id="IPR007165">
    <property type="entry name" value="Phage_holin_4_2"/>
</dbReference>
<evidence type="ECO:0000256" key="1">
    <source>
        <dbReference type="SAM" id="Phobius"/>
    </source>
</evidence>
<dbReference type="Pfam" id="PF04020">
    <property type="entry name" value="Phage_holin_4_2"/>
    <property type="match status" value="1"/>
</dbReference>
<organism evidence="2 3">
    <name type="scientific">Algoriphagus namhaensis</name>
    <dbReference type="NCBI Taxonomy" id="915353"/>
    <lineage>
        <taxon>Bacteria</taxon>
        <taxon>Pseudomonadati</taxon>
        <taxon>Bacteroidota</taxon>
        <taxon>Cytophagia</taxon>
        <taxon>Cytophagales</taxon>
        <taxon>Cyclobacteriaceae</taxon>
        <taxon>Algoriphagus</taxon>
    </lineage>
</organism>
<protein>
    <submittedName>
        <fullName evidence="2">Phage holin family protein</fullName>
    </submittedName>
</protein>
<name>A0ABV8AUT2_9BACT</name>
<accession>A0ABV8AUT2</accession>
<feature type="transmembrane region" description="Helical" evidence="1">
    <location>
        <begin position="30"/>
        <end position="49"/>
    </location>
</feature>
<feature type="transmembrane region" description="Helical" evidence="1">
    <location>
        <begin position="7"/>
        <end position="24"/>
    </location>
</feature>
<evidence type="ECO:0000313" key="2">
    <source>
        <dbReference type="EMBL" id="MFC3881375.1"/>
    </source>
</evidence>